<dbReference type="Proteomes" id="UP000765509">
    <property type="component" value="Unassembled WGS sequence"/>
</dbReference>
<proteinExistence type="predicted"/>
<dbReference type="PANTHER" id="PTHR47266">
    <property type="entry name" value="ENDONUCLEASE-RELATED"/>
    <property type="match status" value="1"/>
</dbReference>
<evidence type="ECO:0000313" key="3">
    <source>
        <dbReference type="Proteomes" id="UP000765509"/>
    </source>
</evidence>
<dbReference type="InterPro" id="IPR041588">
    <property type="entry name" value="Integrase_H2C2"/>
</dbReference>
<keyword evidence="3" id="KW-1185">Reference proteome</keyword>
<dbReference type="Gene3D" id="1.10.340.70">
    <property type="match status" value="1"/>
</dbReference>
<dbReference type="EMBL" id="AVOT02009878">
    <property type="protein sequence ID" value="MBW0488989.1"/>
    <property type="molecule type" value="Genomic_DNA"/>
</dbReference>
<dbReference type="InterPro" id="IPR052160">
    <property type="entry name" value="Gypsy_RT_Integrase-like"/>
</dbReference>
<gene>
    <name evidence="2" type="ORF">O181_028704</name>
</gene>
<reference evidence="2" key="1">
    <citation type="submission" date="2021-03" db="EMBL/GenBank/DDBJ databases">
        <title>Draft genome sequence of rust myrtle Austropuccinia psidii MF-1, a brazilian biotype.</title>
        <authorList>
            <person name="Quecine M.C."/>
            <person name="Pachon D.M.R."/>
            <person name="Bonatelli M.L."/>
            <person name="Correr F.H."/>
            <person name="Franceschini L.M."/>
            <person name="Leite T.F."/>
            <person name="Margarido G.R.A."/>
            <person name="Almeida C.A."/>
            <person name="Ferrarezi J.A."/>
            <person name="Labate C.A."/>
        </authorList>
    </citation>
    <scope>NUCLEOTIDE SEQUENCE</scope>
    <source>
        <strain evidence="2">MF-1</strain>
    </source>
</reference>
<protein>
    <recommendedName>
        <fullName evidence="1">Integrase zinc-binding domain-containing protein</fullName>
    </recommendedName>
</protein>
<organism evidence="2 3">
    <name type="scientific">Austropuccinia psidii MF-1</name>
    <dbReference type="NCBI Taxonomy" id="1389203"/>
    <lineage>
        <taxon>Eukaryota</taxon>
        <taxon>Fungi</taxon>
        <taxon>Dikarya</taxon>
        <taxon>Basidiomycota</taxon>
        <taxon>Pucciniomycotina</taxon>
        <taxon>Pucciniomycetes</taxon>
        <taxon>Pucciniales</taxon>
        <taxon>Sphaerophragmiaceae</taxon>
        <taxon>Austropuccinia</taxon>
    </lineage>
</organism>
<accession>A0A9Q3CR54</accession>
<evidence type="ECO:0000313" key="2">
    <source>
        <dbReference type="EMBL" id="MBW0488989.1"/>
    </source>
</evidence>
<evidence type="ECO:0000259" key="1">
    <source>
        <dbReference type="Pfam" id="PF17921"/>
    </source>
</evidence>
<dbReference type="OrthoDB" id="3341476at2759"/>
<dbReference type="Pfam" id="PF17921">
    <property type="entry name" value="Integrase_H2C2"/>
    <property type="match status" value="1"/>
</dbReference>
<dbReference type="AlphaFoldDB" id="A0A9Q3CR54"/>
<comment type="caution">
    <text evidence="2">The sequence shown here is derived from an EMBL/GenBank/DDBJ whole genome shotgun (WGS) entry which is preliminary data.</text>
</comment>
<name>A0A9Q3CR54_9BASI</name>
<feature type="domain" description="Integrase zinc-binding" evidence="1">
    <location>
        <begin position="104"/>
        <end position="160"/>
    </location>
</feature>
<sequence>MLLDAFSCWDNLHPERGVDFISNNPQNFHQIIKQDGIQKSIFFLIKVEIFSYVVDKIKKEVWKDKYYKEILEQLARGELDKYCSLEPQVKLLLFKDRVIIPSNEEIQLNLLQKCPDSPLAGHPVQEKTLKLIKRDFYWSGMNQFIKDYMSSSHQCSRNKNIYYKKFGLLKPLQIPSGLCNSL</sequence>